<proteinExistence type="predicted"/>
<dbReference type="VEuPathDB" id="FungiDB:AFUB_015600"/>
<evidence type="ECO:0000313" key="2">
    <source>
        <dbReference type="Proteomes" id="UP000001699"/>
    </source>
</evidence>
<organism evidence="1 2">
    <name type="scientific">Aspergillus fumigatus (strain CBS 144.89 / FGSC A1163 / CEA10)</name>
    <name type="common">Neosartorya fumigata</name>
    <dbReference type="NCBI Taxonomy" id="451804"/>
    <lineage>
        <taxon>Eukaryota</taxon>
        <taxon>Fungi</taxon>
        <taxon>Dikarya</taxon>
        <taxon>Ascomycota</taxon>
        <taxon>Pezizomycotina</taxon>
        <taxon>Eurotiomycetes</taxon>
        <taxon>Eurotiomycetidae</taxon>
        <taxon>Eurotiales</taxon>
        <taxon>Aspergillaceae</taxon>
        <taxon>Aspergillus</taxon>
        <taxon>Aspergillus subgen. Fumigati</taxon>
    </lineage>
</organism>
<sequence length="83" mass="9019">MRLCDLNLGRLGSSLGSQSHRCRPDIEIIVSAKHLYSMLTGAEQQITRLPRGAFPACFPAEKSVKPELAVIWQVEAAVLTLAG</sequence>
<gene>
    <name evidence="1" type="ORF">AFUB_015600</name>
</gene>
<accession>B0XNL7</accession>
<protein>
    <submittedName>
        <fullName evidence="1">Uncharacterized protein</fullName>
    </submittedName>
</protein>
<dbReference type="AlphaFoldDB" id="B0XNL7"/>
<name>B0XNL7_ASPFC</name>
<dbReference type="HOGENOM" id="CLU_2542146_0_0_1"/>
<dbReference type="Proteomes" id="UP000001699">
    <property type="component" value="Unassembled WGS sequence"/>
</dbReference>
<keyword evidence="2" id="KW-1185">Reference proteome</keyword>
<dbReference type="EMBL" id="DS499594">
    <property type="protein sequence ID" value="EDP56839.1"/>
    <property type="molecule type" value="Genomic_DNA"/>
</dbReference>
<reference evidence="1 2" key="1">
    <citation type="journal article" date="2008" name="PLoS Genet.">
        <title>Genomic islands in the pathogenic filamentous fungus Aspergillus fumigatus.</title>
        <authorList>
            <person name="Fedorova N.D."/>
            <person name="Khaldi N."/>
            <person name="Joardar V.S."/>
            <person name="Maiti R."/>
            <person name="Amedeo P."/>
            <person name="Anderson M.J."/>
            <person name="Crabtree J."/>
            <person name="Silva J.C."/>
            <person name="Badger J.H."/>
            <person name="Albarraq A."/>
            <person name="Angiuoli S."/>
            <person name="Bussey H."/>
            <person name="Bowyer P."/>
            <person name="Cotty P.J."/>
            <person name="Dyer P.S."/>
            <person name="Egan A."/>
            <person name="Galens K."/>
            <person name="Fraser-Liggett C.M."/>
            <person name="Haas B.J."/>
            <person name="Inman J.M."/>
            <person name="Kent R."/>
            <person name="Lemieux S."/>
            <person name="Malavazi I."/>
            <person name="Orvis J."/>
            <person name="Roemer T."/>
            <person name="Ronning C.M."/>
            <person name="Sundaram J.P."/>
            <person name="Sutton G."/>
            <person name="Turner G."/>
            <person name="Venter J.C."/>
            <person name="White O.R."/>
            <person name="Whitty B.R."/>
            <person name="Youngman P."/>
            <person name="Wolfe K.H."/>
            <person name="Goldman G.H."/>
            <person name="Wortman J.R."/>
            <person name="Jiang B."/>
            <person name="Denning D.W."/>
            <person name="Nierman W.C."/>
        </authorList>
    </citation>
    <scope>NUCLEOTIDE SEQUENCE [LARGE SCALE GENOMIC DNA]</scope>
    <source>
        <strain evidence="2">CBS 144.89 / FGSC A1163 / CEA10</strain>
    </source>
</reference>
<evidence type="ECO:0000313" key="1">
    <source>
        <dbReference type="EMBL" id="EDP56839.1"/>
    </source>
</evidence>
<dbReference type="OrthoDB" id="10472324at2759"/>